<name>A0A158PPK5_ANISI</name>
<feature type="binding site" evidence="6">
    <location>
        <begin position="498"/>
        <end position="499"/>
    </location>
    <ligand>
        <name>S-adenosyl-L-methionine</name>
        <dbReference type="ChEBI" id="CHEBI:59789"/>
    </ligand>
</feature>
<dbReference type="GO" id="GO:0032259">
    <property type="term" value="P:methylation"/>
    <property type="evidence" value="ECO:0007669"/>
    <property type="project" value="UniProtKB-KW"/>
</dbReference>
<feature type="binding site" evidence="6">
    <location>
        <position position="395"/>
    </location>
    <ligand>
        <name>S-adenosyl-L-methionine</name>
        <dbReference type="ChEBI" id="CHEBI:59789"/>
    </ligand>
</feature>
<dbReference type="InterPro" id="IPR035248">
    <property type="entry name" value="PRMT5_C"/>
</dbReference>
<accession>A0A158PPK5</accession>
<feature type="domain" description="PRMT5 arginine-N-methyltransferase" evidence="9">
    <location>
        <begin position="374"/>
        <end position="549"/>
    </location>
</feature>
<keyword evidence="3 4" id="KW-0949">S-adenosyl-L-methionine</keyword>
<evidence type="ECO:0000259" key="11">
    <source>
        <dbReference type="Pfam" id="PF17286"/>
    </source>
</evidence>
<dbReference type="Pfam" id="PF17286">
    <property type="entry name" value="PRMT5_C"/>
    <property type="match status" value="1"/>
</dbReference>
<dbReference type="GO" id="GO:0006355">
    <property type="term" value="P:regulation of DNA-templated transcription"/>
    <property type="evidence" value="ECO:0007669"/>
    <property type="project" value="TreeGrafter"/>
</dbReference>
<dbReference type="GO" id="GO:0016274">
    <property type="term" value="F:protein-arginine N-methyltransferase activity"/>
    <property type="evidence" value="ECO:0007669"/>
    <property type="project" value="InterPro"/>
</dbReference>
<feature type="domain" description="PRMT5 oligomerisation" evidence="11">
    <location>
        <begin position="552"/>
        <end position="656"/>
    </location>
</feature>
<dbReference type="CDD" id="cd02440">
    <property type="entry name" value="AdoMet_MTases"/>
    <property type="match status" value="1"/>
</dbReference>
<proteinExistence type="inferred from homology"/>
<evidence type="ECO:0000313" key="13">
    <source>
        <dbReference type="Proteomes" id="UP000267096"/>
    </source>
</evidence>
<feature type="binding site" evidence="6">
    <location>
        <position position="471"/>
    </location>
    <ligand>
        <name>S-adenosyl-L-methionine</name>
        <dbReference type="ChEBI" id="CHEBI:59789"/>
    </ligand>
</feature>
<dbReference type="Pfam" id="PF17285">
    <property type="entry name" value="PRMT5_TIM"/>
    <property type="match status" value="1"/>
</dbReference>
<evidence type="ECO:0000259" key="10">
    <source>
        <dbReference type="Pfam" id="PF17285"/>
    </source>
</evidence>
<dbReference type="InterPro" id="IPR035075">
    <property type="entry name" value="PRMT5"/>
</dbReference>
<dbReference type="Gene3D" id="3.20.20.150">
    <property type="entry name" value="Divalent-metal-dependent TIM barrel enzymes"/>
    <property type="match status" value="1"/>
</dbReference>
<evidence type="ECO:0000256" key="4">
    <source>
        <dbReference type="PIRNR" id="PIRNR015894"/>
    </source>
</evidence>
<dbReference type="PANTHER" id="PTHR10738:SF0">
    <property type="entry name" value="PROTEIN ARGININE N-METHYLTRANSFERASE 5"/>
    <property type="match status" value="1"/>
</dbReference>
<evidence type="ECO:0000259" key="9">
    <source>
        <dbReference type="Pfam" id="PF05185"/>
    </source>
</evidence>
<keyword evidence="2 4" id="KW-0808">Transferase</keyword>
<comment type="similarity">
    <text evidence="4">Belongs to the class I-like SAM-binding methyltransferase superfamily.</text>
</comment>
<evidence type="ECO:0000256" key="1">
    <source>
        <dbReference type="ARBA" id="ARBA00022603"/>
    </source>
</evidence>
<keyword evidence="13" id="KW-1185">Reference proteome</keyword>
<dbReference type="Gene3D" id="3.40.50.150">
    <property type="entry name" value="Vaccinia Virus protein VP39"/>
    <property type="match status" value="1"/>
</dbReference>
<dbReference type="InterPro" id="IPR035247">
    <property type="entry name" value="PRMT5_TIM"/>
</dbReference>
<feature type="region of interest" description="Disordered" evidence="8">
    <location>
        <begin position="1"/>
        <end position="34"/>
    </location>
</feature>
<keyword evidence="1 4" id="KW-0489">Methyltransferase</keyword>
<dbReference type="Proteomes" id="UP000267096">
    <property type="component" value="Unassembled WGS sequence"/>
</dbReference>
<dbReference type="PANTHER" id="PTHR10738">
    <property type="entry name" value="PROTEIN ARGININE N-METHYLTRANSFERASE 5"/>
    <property type="match status" value="1"/>
</dbReference>
<dbReference type="InterPro" id="IPR007857">
    <property type="entry name" value="Arg_MeTrfase_PRMT5"/>
</dbReference>
<dbReference type="EMBL" id="UYRR01031713">
    <property type="protein sequence ID" value="VDK52122.1"/>
    <property type="molecule type" value="Genomic_DNA"/>
</dbReference>
<gene>
    <name evidence="12" type="ORF">ASIM_LOCUS14348</name>
</gene>
<dbReference type="GO" id="GO:0005634">
    <property type="term" value="C:nucleus"/>
    <property type="evidence" value="ECO:0007669"/>
    <property type="project" value="TreeGrafter"/>
</dbReference>
<dbReference type="WBParaSite" id="ASIM_0001493801-mRNA-1">
    <property type="protein sequence ID" value="ASIM_0001493801-mRNA-1"/>
    <property type="gene ID" value="ASIM_0001493801"/>
</dbReference>
<reference evidence="12 13" key="2">
    <citation type="submission" date="2018-11" db="EMBL/GenBank/DDBJ databases">
        <authorList>
            <consortium name="Pathogen Informatics"/>
        </authorList>
    </citation>
    <scope>NUCLEOTIDE SEQUENCE [LARGE SCALE GENOMIC DNA]</scope>
</reference>
<evidence type="ECO:0000256" key="5">
    <source>
        <dbReference type="PIRSR" id="PIRSR015894-1"/>
    </source>
</evidence>
<dbReference type="InterPro" id="IPR029063">
    <property type="entry name" value="SAM-dependent_MTases_sf"/>
</dbReference>
<evidence type="ECO:0000256" key="7">
    <source>
        <dbReference type="PIRSR" id="PIRSR015894-3"/>
    </source>
</evidence>
<evidence type="ECO:0000256" key="8">
    <source>
        <dbReference type="SAM" id="MobiDB-lite"/>
    </source>
</evidence>
<feature type="active site" description="Proton donor/acceptor" evidence="5">
    <location>
        <position position="520"/>
    </location>
</feature>
<evidence type="ECO:0000256" key="2">
    <source>
        <dbReference type="ARBA" id="ARBA00022679"/>
    </source>
</evidence>
<dbReference type="PIRSF" id="PIRSF015894">
    <property type="entry name" value="Skb1_MeTrfase"/>
    <property type="match status" value="1"/>
</dbReference>
<dbReference type="SUPFAM" id="SSF53335">
    <property type="entry name" value="S-adenosyl-L-methionine-dependent methyltransferases"/>
    <property type="match status" value="1"/>
</dbReference>
<organism evidence="14">
    <name type="scientific">Anisakis simplex</name>
    <name type="common">Herring worm</name>
    <dbReference type="NCBI Taxonomy" id="6269"/>
    <lineage>
        <taxon>Eukaryota</taxon>
        <taxon>Metazoa</taxon>
        <taxon>Ecdysozoa</taxon>
        <taxon>Nematoda</taxon>
        <taxon>Chromadorea</taxon>
        <taxon>Rhabditida</taxon>
        <taxon>Spirurina</taxon>
        <taxon>Ascaridomorpha</taxon>
        <taxon>Ascaridoidea</taxon>
        <taxon>Anisakidae</taxon>
        <taxon>Anisakis</taxon>
        <taxon>Anisakis simplex complex</taxon>
    </lineage>
</organism>
<sequence>MGGEEGDKQQPQQERKAEEMTSAERAERRQKRHDDAVPSIIGWVSTAQDGVNDTNIPTYCSNLGLNGYSFVNYPIGGIERDQWKVNKNETPPPINLPDWQLKPQLWSVYVVGRISSWIDCDSTDPWLAELSARELEKEFSYMSFMPLRVLTLELKHRDSPRLAEILTKWLWTQNMSFCVWVFVATDENCYPVVGEVDKRDLWAIWADFRTLCTNYTMHRLAVGLRICADLADEFLEPKLYGRWNAEPLCAFWLDSSIFVHGAAEFDYALPHNLNSITICLRNLNFIMPNLIVKMSESLLIVSIFIAHNRLLSDLFGSMQHRILVCNESTNTSAYIREIYVGVIKRLVDAKIRQSYEASPDSGESILLEYLGHPEYVDALQIPLQPLADNLDSGTYTTFEEDAVKYHKYREAIGYAIDELVSTIGDERQIVVFLLGAGRGPLMHMIMDAEKCFNDKNRSRRDLLKLKLVAVEKNANAVVTLQYRNRTEWNERVTVIECDMRALSELVHADKMERPDLVVSELLGSFGDNELCPECLDGVNDIVRPTTISIPQKYTSYVAPIQSVRMHQKVLACSESKYFDRGLPSRGRLLPQKHADGSYKLPLTDDVSSLDEIYVVYLRSICALDKPKPVNTFKHPNFDSTPNCRQQIIEFEMDKQCEDSKTGEMKRTELQNRNGMSYYMRL</sequence>
<dbReference type="Pfam" id="PF05185">
    <property type="entry name" value="PRMT5"/>
    <property type="match status" value="1"/>
</dbReference>
<dbReference type="Gene3D" id="2.70.160.11">
    <property type="entry name" value="Hnrnp arginine n-methyltransferase1"/>
    <property type="match status" value="1"/>
</dbReference>
<feature type="active site" description="Proton donor/acceptor" evidence="5">
    <location>
        <position position="529"/>
    </location>
</feature>
<evidence type="ECO:0000256" key="6">
    <source>
        <dbReference type="PIRSR" id="PIRSR015894-2"/>
    </source>
</evidence>
<reference evidence="14" key="1">
    <citation type="submission" date="2016-04" db="UniProtKB">
        <authorList>
            <consortium name="WormBaseParasite"/>
        </authorList>
    </citation>
    <scope>IDENTIFICATION</scope>
</reference>
<dbReference type="AlphaFoldDB" id="A0A158PPK5"/>
<evidence type="ECO:0000313" key="12">
    <source>
        <dbReference type="EMBL" id="VDK52122.1"/>
    </source>
</evidence>
<dbReference type="PROSITE" id="PS51678">
    <property type="entry name" value="SAM_MT_PRMT"/>
    <property type="match status" value="1"/>
</dbReference>
<feature type="binding site" evidence="6">
    <location>
        <begin position="404"/>
        <end position="405"/>
    </location>
    <ligand>
        <name>S-adenosyl-L-methionine</name>
        <dbReference type="ChEBI" id="CHEBI:59789"/>
    </ligand>
</feature>
<dbReference type="OrthoDB" id="1368803at2759"/>
<dbReference type="GO" id="GO:0005829">
    <property type="term" value="C:cytosol"/>
    <property type="evidence" value="ECO:0007669"/>
    <property type="project" value="TreeGrafter"/>
</dbReference>
<protein>
    <recommendedName>
        <fullName evidence="4">Protein arginine N-methyltransferase</fullName>
    </recommendedName>
</protein>
<evidence type="ECO:0000256" key="3">
    <source>
        <dbReference type="ARBA" id="ARBA00022691"/>
    </source>
</evidence>
<dbReference type="InterPro" id="IPR025799">
    <property type="entry name" value="Arg_MeTrfase"/>
</dbReference>
<feature type="site" description="Critical for specifying symmetric addition of methyl groups" evidence="7">
    <location>
        <position position="398"/>
    </location>
</feature>
<feature type="domain" description="PRMT5 TIM barrel" evidence="10">
    <location>
        <begin position="67"/>
        <end position="266"/>
    </location>
</feature>
<evidence type="ECO:0000313" key="14">
    <source>
        <dbReference type="WBParaSite" id="ASIM_0001493801-mRNA-1"/>
    </source>
</evidence>